<organism evidence="1 2">
    <name type="scientific">Nitrincola iocasae</name>
    <dbReference type="NCBI Taxonomy" id="2614693"/>
    <lineage>
        <taxon>Bacteria</taxon>
        <taxon>Pseudomonadati</taxon>
        <taxon>Pseudomonadota</taxon>
        <taxon>Gammaproteobacteria</taxon>
        <taxon>Oceanospirillales</taxon>
        <taxon>Oceanospirillaceae</taxon>
        <taxon>Nitrincola</taxon>
    </lineage>
</organism>
<dbReference type="Proteomes" id="UP000325606">
    <property type="component" value="Chromosome"/>
</dbReference>
<proteinExistence type="predicted"/>
<dbReference type="AlphaFoldDB" id="A0A5J6L9A1"/>
<dbReference type="EMBL" id="CP044222">
    <property type="protein sequence ID" value="QEW05077.1"/>
    <property type="molecule type" value="Genomic_DNA"/>
</dbReference>
<dbReference type="RefSeq" id="WP_151053142.1">
    <property type="nucleotide sequence ID" value="NZ_CP044222.1"/>
</dbReference>
<name>A0A5J6L9A1_9GAMM</name>
<protein>
    <submittedName>
        <fullName evidence="1">DUF4258 domain-containing protein</fullName>
    </submittedName>
</protein>
<dbReference type="InterPro" id="IPR025354">
    <property type="entry name" value="DUF4258"/>
</dbReference>
<dbReference type="Pfam" id="PF14076">
    <property type="entry name" value="DUF4258"/>
    <property type="match status" value="1"/>
</dbReference>
<keyword evidence="2" id="KW-1185">Reference proteome</keyword>
<accession>A0A5J6L9A1</accession>
<reference evidence="1 2" key="1">
    <citation type="submission" date="2019-09" db="EMBL/GenBank/DDBJ databases">
        <title>Nitrincola iocasae sp. nov., a bacterium isolated from the sediment collected at a cold seep field in South China Sea.</title>
        <authorList>
            <person name="Zhang H."/>
            <person name="Wang H."/>
            <person name="Li C."/>
        </authorList>
    </citation>
    <scope>NUCLEOTIDE SEQUENCE [LARGE SCALE GENOMIC DNA]</scope>
    <source>
        <strain evidence="1 2">KXZD1103</strain>
    </source>
</reference>
<gene>
    <name evidence="1" type="ORF">F5I99_00375</name>
</gene>
<evidence type="ECO:0000313" key="1">
    <source>
        <dbReference type="EMBL" id="QEW05077.1"/>
    </source>
</evidence>
<dbReference type="KEGG" id="nik:F5I99_00375"/>
<sequence length="107" mass="12149">MSAKILTLPLQKDQAQDILRQVAEDSSRIIFTNHAEDRMYEREITRTDIIRVLRTGSIKEGPSQAAKGNWEMKVEGKSAGTWVTVAIAIDYKELREDSCYTVVITTF</sequence>
<evidence type="ECO:0000313" key="2">
    <source>
        <dbReference type="Proteomes" id="UP000325606"/>
    </source>
</evidence>